<dbReference type="EMBL" id="MNUE01000013">
    <property type="protein sequence ID" value="OJD36091.1"/>
    <property type="molecule type" value="Genomic_DNA"/>
</dbReference>
<comment type="caution">
    <text evidence="2">The sequence shown here is derived from an EMBL/GenBank/DDBJ whole genome shotgun (WGS) entry which is preliminary data.</text>
</comment>
<dbReference type="Proteomes" id="UP000183809">
    <property type="component" value="Unassembled WGS sequence"/>
</dbReference>
<organism evidence="2 3">
    <name type="scientific">Diplodia corticola</name>
    <dbReference type="NCBI Taxonomy" id="236234"/>
    <lineage>
        <taxon>Eukaryota</taxon>
        <taxon>Fungi</taxon>
        <taxon>Dikarya</taxon>
        <taxon>Ascomycota</taxon>
        <taxon>Pezizomycotina</taxon>
        <taxon>Dothideomycetes</taxon>
        <taxon>Dothideomycetes incertae sedis</taxon>
        <taxon>Botryosphaeriales</taxon>
        <taxon>Botryosphaeriaceae</taxon>
        <taxon>Diplodia</taxon>
    </lineage>
</organism>
<feature type="compositionally biased region" description="Low complexity" evidence="1">
    <location>
        <begin position="248"/>
        <end position="265"/>
    </location>
</feature>
<reference evidence="2 3" key="1">
    <citation type="submission" date="2016-10" db="EMBL/GenBank/DDBJ databases">
        <title>Proteomics and genomics reveal pathogen-plant mechanisms compatible with a hemibiotrophic lifestyle of Diplodia corticola.</title>
        <authorList>
            <person name="Fernandes I."/>
            <person name="De Jonge R."/>
            <person name="Van De Peer Y."/>
            <person name="Devreese B."/>
            <person name="Alves A."/>
            <person name="Esteves A.C."/>
        </authorList>
    </citation>
    <scope>NUCLEOTIDE SEQUENCE [LARGE SCALE GENOMIC DNA]</scope>
    <source>
        <strain evidence="2 3">CBS 112549</strain>
    </source>
</reference>
<gene>
    <name evidence="2" type="ORF">BKCO1_13000119</name>
</gene>
<dbReference type="GeneID" id="31011098"/>
<sequence length="364" mass="39509">MTTTPTHPWTPAVPSYLAANGGSPPLNHYRRPSLKKTLTPVSAGVSARRTHCPRDVDAFSFSPSHLPAWSMPQDLWENLPDRLRPHIVSMQHAGAAVLTGFERLQEIRTNLLSDLVDLDESQDSVHTNEPVGSNMLAENELDVLLSNMNFNTSTKGPRSRHDSLATPALFTPSLTPSGSEVLSDRSACSSMPGTPGESSPVTPASPPTILSPFNFPVDDESAQQSHTLPPTSPTSLASPVSPPDTEMPCSPISTPSTPNSTSVVSPMRPFINPPRHPHATYYAAEMVELRCVALVRLRHAARRVDAEWGECKRVGVVRPSERDPDARMAKEFELWWSGRKGSIGALEERVRRAEKLGSGLSGLA</sequence>
<dbReference type="OrthoDB" id="3898724at2759"/>
<dbReference type="RefSeq" id="XP_020132351.1">
    <property type="nucleotide sequence ID" value="XM_020270839.1"/>
</dbReference>
<evidence type="ECO:0000256" key="1">
    <source>
        <dbReference type="SAM" id="MobiDB-lite"/>
    </source>
</evidence>
<protein>
    <submittedName>
        <fullName evidence="2">Uncharacterized protein</fullName>
    </submittedName>
</protein>
<dbReference type="AlphaFoldDB" id="A0A1J9RU42"/>
<name>A0A1J9RU42_9PEZI</name>
<feature type="compositionally biased region" description="Low complexity" evidence="1">
    <location>
        <begin position="225"/>
        <end position="239"/>
    </location>
</feature>
<keyword evidence="3" id="KW-1185">Reference proteome</keyword>
<feature type="compositionally biased region" description="Polar residues" evidence="1">
    <location>
        <begin position="172"/>
        <end position="202"/>
    </location>
</feature>
<proteinExistence type="predicted"/>
<accession>A0A1J9RU42</accession>
<evidence type="ECO:0000313" key="2">
    <source>
        <dbReference type="EMBL" id="OJD36091.1"/>
    </source>
</evidence>
<feature type="region of interest" description="Disordered" evidence="1">
    <location>
        <begin position="149"/>
        <end position="265"/>
    </location>
</feature>
<evidence type="ECO:0000313" key="3">
    <source>
        <dbReference type="Proteomes" id="UP000183809"/>
    </source>
</evidence>